<reference evidence="2 3" key="1">
    <citation type="journal article" date="2021" name="Commun. Biol.">
        <title>The genome of Shorea leprosula (Dipterocarpaceae) highlights the ecological relevance of drought in aseasonal tropical rainforests.</title>
        <authorList>
            <person name="Ng K.K.S."/>
            <person name="Kobayashi M.J."/>
            <person name="Fawcett J.A."/>
            <person name="Hatakeyama M."/>
            <person name="Paape T."/>
            <person name="Ng C.H."/>
            <person name="Ang C.C."/>
            <person name="Tnah L.H."/>
            <person name="Lee C.T."/>
            <person name="Nishiyama T."/>
            <person name="Sese J."/>
            <person name="O'Brien M.J."/>
            <person name="Copetti D."/>
            <person name="Mohd Noor M.I."/>
            <person name="Ong R.C."/>
            <person name="Putra M."/>
            <person name="Sireger I.Z."/>
            <person name="Indrioko S."/>
            <person name="Kosugi Y."/>
            <person name="Izuno A."/>
            <person name="Isagi Y."/>
            <person name="Lee S.L."/>
            <person name="Shimizu K.K."/>
        </authorList>
    </citation>
    <scope>NUCLEOTIDE SEQUENCE [LARGE SCALE GENOMIC DNA]</scope>
    <source>
        <strain evidence="2">214</strain>
    </source>
</reference>
<dbReference type="PANTHER" id="PTHR10992">
    <property type="entry name" value="METHYLESTERASE FAMILY MEMBER"/>
    <property type="match status" value="1"/>
</dbReference>
<keyword evidence="3" id="KW-1185">Reference proteome</keyword>
<sequence length="260" mass="29637">MESTKHFVLVHGSCHGAWCWYKVVTLLKTAGHHVTALDLGGSGVDPKPLEEITSISDYLQPLMEFMASLSHQEKVILIGHSYGGLCISLAMERFPEKISVAVFLTAYMPNYKSSPGILIQEYFKGIQVESLMDCQFTFNQGKEKPPTSALFGPEFMKDKAYRHCHPEDLELAKLLVRPSGIFLDDWSKENMLTEEKYGSVNRVFVQTEEDEVVKEEFQMWMIENYPTREVKLIPKSGHMVMLSKPYELSLVLQELADKYS</sequence>
<dbReference type="PANTHER" id="PTHR10992:SF943">
    <property type="entry name" value="METHYLESTERASE 10"/>
    <property type="match status" value="1"/>
</dbReference>
<dbReference type="GO" id="GO:0080032">
    <property type="term" value="F:methyl jasmonate esterase activity"/>
    <property type="evidence" value="ECO:0007669"/>
    <property type="project" value="TreeGrafter"/>
</dbReference>
<dbReference type="GO" id="GO:0080031">
    <property type="term" value="F:methyl salicylate esterase activity"/>
    <property type="evidence" value="ECO:0007669"/>
    <property type="project" value="TreeGrafter"/>
</dbReference>
<organism evidence="2 3">
    <name type="scientific">Rubroshorea leprosula</name>
    <dbReference type="NCBI Taxonomy" id="152421"/>
    <lineage>
        <taxon>Eukaryota</taxon>
        <taxon>Viridiplantae</taxon>
        <taxon>Streptophyta</taxon>
        <taxon>Embryophyta</taxon>
        <taxon>Tracheophyta</taxon>
        <taxon>Spermatophyta</taxon>
        <taxon>Magnoliopsida</taxon>
        <taxon>eudicotyledons</taxon>
        <taxon>Gunneridae</taxon>
        <taxon>Pentapetalae</taxon>
        <taxon>rosids</taxon>
        <taxon>malvids</taxon>
        <taxon>Malvales</taxon>
        <taxon>Dipterocarpaceae</taxon>
        <taxon>Rubroshorea</taxon>
    </lineage>
</organism>
<proteinExistence type="predicted"/>
<dbReference type="GO" id="GO:0009694">
    <property type="term" value="P:jasmonic acid metabolic process"/>
    <property type="evidence" value="ECO:0007669"/>
    <property type="project" value="TreeGrafter"/>
</dbReference>
<dbReference type="SUPFAM" id="SSF53474">
    <property type="entry name" value="alpha/beta-Hydrolases"/>
    <property type="match status" value="1"/>
</dbReference>
<evidence type="ECO:0000313" key="3">
    <source>
        <dbReference type="Proteomes" id="UP001054252"/>
    </source>
</evidence>
<feature type="domain" description="AB hydrolase-1" evidence="1">
    <location>
        <begin position="6"/>
        <end position="245"/>
    </location>
</feature>
<evidence type="ECO:0000313" key="2">
    <source>
        <dbReference type="EMBL" id="GKU94666.1"/>
    </source>
</evidence>
<comment type="caution">
    <text evidence="2">The sequence shown here is derived from an EMBL/GenBank/DDBJ whole genome shotgun (WGS) entry which is preliminary data.</text>
</comment>
<dbReference type="EMBL" id="BPVZ01000008">
    <property type="protein sequence ID" value="GKU94666.1"/>
    <property type="molecule type" value="Genomic_DNA"/>
</dbReference>
<dbReference type="Proteomes" id="UP001054252">
    <property type="component" value="Unassembled WGS sequence"/>
</dbReference>
<dbReference type="InterPro" id="IPR045889">
    <property type="entry name" value="MES/HNL"/>
</dbReference>
<protein>
    <recommendedName>
        <fullName evidence="1">AB hydrolase-1 domain-containing protein</fullName>
    </recommendedName>
</protein>
<dbReference type="GO" id="GO:0009696">
    <property type="term" value="P:salicylic acid metabolic process"/>
    <property type="evidence" value="ECO:0007669"/>
    <property type="project" value="TreeGrafter"/>
</dbReference>
<dbReference type="GO" id="GO:0080030">
    <property type="term" value="F:methyl indole-3-acetate esterase activity"/>
    <property type="evidence" value="ECO:0007669"/>
    <property type="project" value="TreeGrafter"/>
</dbReference>
<gene>
    <name evidence="2" type="ORF">SLEP1_g8126</name>
</gene>
<dbReference type="Gene3D" id="3.40.50.1820">
    <property type="entry name" value="alpha/beta hydrolase"/>
    <property type="match status" value="1"/>
</dbReference>
<dbReference type="InterPro" id="IPR000073">
    <property type="entry name" value="AB_hydrolase_1"/>
</dbReference>
<name>A0AAV5I8Z1_9ROSI</name>
<dbReference type="AlphaFoldDB" id="A0AAV5I8Z1"/>
<dbReference type="InterPro" id="IPR029058">
    <property type="entry name" value="AB_hydrolase_fold"/>
</dbReference>
<evidence type="ECO:0000259" key="1">
    <source>
        <dbReference type="Pfam" id="PF00561"/>
    </source>
</evidence>
<dbReference type="FunFam" id="3.40.50.1820:FF:000051">
    <property type="entry name" value="(S)-hydroxynitrile lyase"/>
    <property type="match status" value="1"/>
</dbReference>
<accession>A0AAV5I8Z1</accession>
<dbReference type="Pfam" id="PF00561">
    <property type="entry name" value="Abhydrolase_1"/>
    <property type="match status" value="1"/>
</dbReference>